<comment type="caution">
    <text evidence="3">The sequence shown here is derived from an EMBL/GenBank/DDBJ whole genome shotgun (WGS) entry which is preliminary data.</text>
</comment>
<feature type="compositionally biased region" description="Basic residues" evidence="1">
    <location>
        <begin position="233"/>
        <end position="244"/>
    </location>
</feature>
<accession>A0A3L6TEQ8</accession>
<dbReference type="Pfam" id="PF26130">
    <property type="entry name" value="PB1-like"/>
    <property type="match status" value="1"/>
</dbReference>
<feature type="region of interest" description="Disordered" evidence="1">
    <location>
        <begin position="220"/>
        <end position="269"/>
    </location>
</feature>
<dbReference type="Proteomes" id="UP000275267">
    <property type="component" value="Unassembled WGS sequence"/>
</dbReference>
<evidence type="ECO:0000259" key="2">
    <source>
        <dbReference type="Pfam" id="PF26130"/>
    </source>
</evidence>
<proteinExistence type="predicted"/>
<sequence>MADQDPILLKVFSGGSFSGSSKKYASSTGRSGEYRSIRYFDRDYMSYFELCDILKYFGLKDGDSLYYLKPGYCPPNGLVFIFDDNQCNQLLADHVGLSSCSLYIVPNPERLVITEPDPRTNPTQTAVRSLVDAFRPEEIGGIEDDTGIGEDMPQLSADDNKIVEDETYKNTDLDETDDVSTDVELVPEHEVENKAVDAGGYMFEGDVGDDELYILQKQQCTTQSKGKNDKGKGKVSGRAKKGGTKTKGSHDKRGRKPKDAATSSSQEQS</sequence>
<evidence type="ECO:0000313" key="3">
    <source>
        <dbReference type="EMBL" id="RLN38843.1"/>
    </source>
</evidence>
<dbReference type="InterPro" id="IPR058594">
    <property type="entry name" value="PB1-like_dom_pln"/>
</dbReference>
<organism evidence="3 4">
    <name type="scientific">Panicum miliaceum</name>
    <name type="common">Proso millet</name>
    <name type="synonym">Broomcorn millet</name>
    <dbReference type="NCBI Taxonomy" id="4540"/>
    <lineage>
        <taxon>Eukaryota</taxon>
        <taxon>Viridiplantae</taxon>
        <taxon>Streptophyta</taxon>
        <taxon>Embryophyta</taxon>
        <taxon>Tracheophyta</taxon>
        <taxon>Spermatophyta</taxon>
        <taxon>Magnoliopsida</taxon>
        <taxon>Liliopsida</taxon>
        <taxon>Poales</taxon>
        <taxon>Poaceae</taxon>
        <taxon>PACMAD clade</taxon>
        <taxon>Panicoideae</taxon>
        <taxon>Panicodae</taxon>
        <taxon>Paniceae</taxon>
        <taxon>Panicinae</taxon>
        <taxon>Panicum</taxon>
        <taxon>Panicum sect. Panicum</taxon>
    </lineage>
</organism>
<feature type="domain" description="PB1-like" evidence="2">
    <location>
        <begin position="9"/>
        <end position="91"/>
    </location>
</feature>
<evidence type="ECO:0000256" key="1">
    <source>
        <dbReference type="SAM" id="MobiDB-lite"/>
    </source>
</evidence>
<name>A0A3L6TEQ8_PANMI</name>
<keyword evidence="4" id="KW-1185">Reference proteome</keyword>
<reference evidence="4" key="1">
    <citation type="journal article" date="2019" name="Nat. Commun.">
        <title>The genome of broomcorn millet.</title>
        <authorList>
            <person name="Zou C."/>
            <person name="Miki D."/>
            <person name="Li D."/>
            <person name="Tang Q."/>
            <person name="Xiao L."/>
            <person name="Rajput S."/>
            <person name="Deng P."/>
            <person name="Jia W."/>
            <person name="Huang R."/>
            <person name="Zhang M."/>
            <person name="Sun Y."/>
            <person name="Hu J."/>
            <person name="Fu X."/>
            <person name="Schnable P.S."/>
            <person name="Li F."/>
            <person name="Zhang H."/>
            <person name="Feng B."/>
            <person name="Zhu X."/>
            <person name="Liu R."/>
            <person name="Schnable J.C."/>
            <person name="Zhu J.-K."/>
            <person name="Zhang H."/>
        </authorList>
    </citation>
    <scope>NUCLEOTIDE SEQUENCE [LARGE SCALE GENOMIC DNA]</scope>
</reference>
<evidence type="ECO:0000313" key="4">
    <source>
        <dbReference type="Proteomes" id="UP000275267"/>
    </source>
</evidence>
<dbReference type="AlphaFoldDB" id="A0A3L6TEQ8"/>
<dbReference type="EMBL" id="PQIB02000001">
    <property type="protein sequence ID" value="RLN38843.1"/>
    <property type="molecule type" value="Genomic_DNA"/>
</dbReference>
<dbReference type="OrthoDB" id="718916at2759"/>
<gene>
    <name evidence="3" type="ORF">C2845_PM01G47850</name>
</gene>
<protein>
    <recommendedName>
        <fullName evidence="2">PB1-like domain-containing protein</fullName>
    </recommendedName>
</protein>